<protein>
    <submittedName>
        <fullName evidence="5">GCN5-related N-acetyltransferase</fullName>
    </submittedName>
</protein>
<dbReference type="InterPro" id="IPR051016">
    <property type="entry name" value="Diverse_Substrate_AcTransf"/>
</dbReference>
<gene>
    <name evidence="5" type="ordered locus">Bcen_1796</name>
</gene>
<dbReference type="PANTHER" id="PTHR10545">
    <property type="entry name" value="DIAMINE N-ACETYLTRANSFERASE"/>
    <property type="match status" value="1"/>
</dbReference>
<dbReference type="PANTHER" id="PTHR10545:SF29">
    <property type="entry name" value="GH14572P-RELATED"/>
    <property type="match status" value="1"/>
</dbReference>
<dbReference type="FunFam" id="3.40.630.30:FF:000064">
    <property type="entry name" value="GNAT family acetyltransferase"/>
    <property type="match status" value="1"/>
</dbReference>
<dbReference type="SUPFAM" id="SSF55729">
    <property type="entry name" value="Acyl-CoA N-acyltransferases (Nat)"/>
    <property type="match status" value="1"/>
</dbReference>
<keyword evidence="3" id="KW-0012">Acyltransferase</keyword>
<feature type="domain" description="N-acetyltransferase" evidence="4">
    <location>
        <begin position="33"/>
        <end position="188"/>
    </location>
</feature>
<dbReference type="InterPro" id="IPR016181">
    <property type="entry name" value="Acyl_CoA_acyltransferase"/>
</dbReference>
<reference evidence="5" key="1">
    <citation type="submission" date="2006-05" db="EMBL/GenBank/DDBJ databases">
        <title>Complete sequence of chromosome 1 of Burkholderia cenocepacia AU 1054.</title>
        <authorList>
            <consortium name="US DOE Joint Genome Institute"/>
            <person name="Copeland A."/>
            <person name="Lucas S."/>
            <person name="Lapidus A."/>
            <person name="Barry K."/>
            <person name="Detter J.C."/>
            <person name="Glavina del Rio T."/>
            <person name="Hammon N."/>
            <person name="Israni S."/>
            <person name="Dalin E."/>
            <person name="Tice H."/>
            <person name="Pitluck S."/>
            <person name="Chain P."/>
            <person name="Malfatti S."/>
            <person name="Shin M."/>
            <person name="Vergez L."/>
            <person name="Schmutz J."/>
            <person name="Larimer F."/>
            <person name="Land M."/>
            <person name="Hauser L."/>
            <person name="Kyrpides N."/>
            <person name="Lykidis A."/>
            <person name="LiPuma J.J."/>
            <person name="Konstantinidis K."/>
            <person name="Tiedje J.M."/>
            <person name="Richardson P."/>
        </authorList>
    </citation>
    <scope>NUCLEOTIDE SEQUENCE [LARGE SCALE GENOMIC DNA]</scope>
    <source>
        <strain evidence="5">AU 1054</strain>
    </source>
</reference>
<evidence type="ECO:0000313" key="5">
    <source>
        <dbReference type="EMBL" id="ABF76699.1"/>
    </source>
</evidence>
<dbReference type="InterPro" id="IPR000182">
    <property type="entry name" value="GNAT_dom"/>
</dbReference>
<evidence type="ECO:0000259" key="4">
    <source>
        <dbReference type="PROSITE" id="PS51186"/>
    </source>
</evidence>
<dbReference type="Pfam" id="PF00583">
    <property type="entry name" value="Acetyltransf_1"/>
    <property type="match status" value="1"/>
</dbReference>
<comment type="similarity">
    <text evidence="1">Belongs to the acetyltransferase family.</text>
</comment>
<dbReference type="AlphaFoldDB" id="A0A0H2XRR2"/>
<accession>A0A0H2XRR2</accession>
<evidence type="ECO:0000256" key="1">
    <source>
        <dbReference type="ARBA" id="ARBA00008694"/>
    </source>
</evidence>
<name>A0A0H2XRR2_BURO1</name>
<dbReference type="HOGENOM" id="CLU_013985_41_3_4"/>
<proteinExistence type="inferred from homology"/>
<organism evidence="5">
    <name type="scientific">Burkholderia orbicola (strain AU 1054)</name>
    <dbReference type="NCBI Taxonomy" id="331271"/>
    <lineage>
        <taxon>Bacteria</taxon>
        <taxon>Pseudomonadati</taxon>
        <taxon>Pseudomonadota</taxon>
        <taxon>Betaproteobacteria</taxon>
        <taxon>Burkholderiales</taxon>
        <taxon>Burkholderiaceae</taxon>
        <taxon>Burkholderia</taxon>
        <taxon>Burkholderia cepacia complex</taxon>
        <taxon>Burkholderia orbicola</taxon>
    </lineage>
</organism>
<keyword evidence="2 5" id="KW-0808">Transferase</keyword>
<dbReference type="GO" id="GO:0008080">
    <property type="term" value="F:N-acetyltransferase activity"/>
    <property type="evidence" value="ECO:0007669"/>
    <property type="project" value="UniProtKB-ARBA"/>
</dbReference>
<dbReference type="PROSITE" id="PS51186">
    <property type="entry name" value="GNAT"/>
    <property type="match status" value="1"/>
</dbReference>
<evidence type="ECO:0000256" key="2">
    <source>
        <dbReference type="ARBA" id="ARBA00022679"/>
    </source>
</evidence>
<dbReference type="CDD" id="cd04301">
    <property type="entry name" value="NAT_SF"/>
    <property type="match status" value="1"/>
</dbReference>
<sequence>MTVRTAPARVRGTVFPLFSASHPGRRRAQPVQIDIHSATVADVPLILRFITELAVYEKAEHEVVATPESLERSLFGEGSPARALMCEVDGEPAGFAVYFFSYSTWLARQGLYLEDLYVSPRFRGAGAGLRLLKALARIAVDSGCGRFEWSVLDWNEPAIRFYESVGAAPQSEWVRYRLAGDELRAFADGAPVSAA</sequence>
<dbReference type="EMBL" id="CP000378">
    <property type="protein sequence ID" value="ABF76699.1"/>
    <property type="molecule type" value="Genomic_DNA"/>
</dbReference>
<dbReference type="Gene3D" id="3.40.630.30">
    <property type="match status" value="1"/>
</dbReference>
<evidence type="ECO:0000256" key="3">
    <source>
        <dbReference type="ARBA" id="ARBA00023315"/>
    </source>
</evidence>